<evidence type="ECO:0000313" key="3">
    <source>
        <dbReference type="EMBL" id="AKR04240.1"/>
    </source>
</evidence>
<evidence type="ECO:0000256" key="2">
    <source>
        <dbReference type="SAM" id="Phobius"/>
    </source>
</evidence>
<keyword evidence="2" id="KW-1133">Transmembrane helix</keyword>
<keyword evidence="2" id="KW-0472">Membrane</keyword>
<dbReference type="EMBL" id="KT159937">
    <property type="protein sequence ID" value="AKR04240.1"/>
    <property type="molecule type" value="Genomic_DNA"/>
</dbReference>
<keyword evidence="4" id="KW-1185">Reference proteome</keyword>
<reference evidence="3 4" key="1">
    <citation type="journal article" date="2015" name="J. Virol.">
        <title>Salmon gill poxvirus, the deepest representative of the Chordopoxvirinae.</title>
        <authorList>
            <person name="Gjessing M.C."/>
            <person name="Yutin N."/>
            <person name="Tengs T."/>
            <person name="Senkevich T."/>
            <person name="Koonin E.V."/>
            <person name="Ronning H.P."/>
            <person name="Alarson M."/>
            <person name="Ylving S."/>
            <person name="Lie K.-I."/>
            <person name="Saure B."/>
            <person name="Tran L."/>
            <person name="Moss B."/>
            <person name="Dale O.B."/>
        </authorList>
    </citation>
    <scope>NUCLEOTIDE SEQUENCE [LARGE SCALE GENOMIC DNA]</scope>
    <source>
        <strain evidence="3">2012-04-F277-L3G</strain>
    </source>
</reference>
<dbReference type="GeneID" id="25392283"/>
<organism evidence="3 4">
    <name type="scientific">Salmon gill poxvirus</name>
    <dbReference type="NCBI Taxonomy" id="1680908"/>
    <lineage>
        <taxon>Viruses</taxon>
        <taxon>Varidnaviria</taxon>
        <taxon>Bamfordvirae</taxon>
        <taxon>Nucleocytoviricota</taxon>
        <taxon>Pokkesviricetes</taxon>
        <taxon>Chitovirales</taxon>
        <taxon>Poxviridae</taxon>
        <taxon>Chordopoxvirinae</taxon>
        <taxon>Salmonpoxvirus</taxon>
        <taxon>Salmonpoxvirus gillpox</taxon>
        <taxon>Salmon gillpox virus</taxon>
    </lineage>
</organism>
<evidence type="ECO:0000256" key="1">
    <source>
        <dbReference type="SAM" id="MobiDB-lite"/>
    </source>
</evidence>
<dbReference type="RefSeq" id="YP_009162488.1">
    <property type="nucleotide sequence ID" value="NC_027707.1"/>
</dbReference>
<evidence type="ECO:0000313" key="4">
    <source>
        <dbReference type="Proteomes" id="UP000105007"/>
    </source>
</evidence>
<name>A0A0H4Y158_9POXV</name>
<dbReference type="KEGG" id="vg:25392283"/>
<feature type="transmembrane region" description="Helical" evidence="2">
    <location>
        <begin position="39"/>
        <end position="59"/>
    </location>
</feature>
<feature type="transmembrane region" description="Helical" evidence="2">
    <location>
        <begin position="71"/>
        <end position="95"/>
    </location>
</feature>
<protein>
    <submittedName>
        <fullName evidence="3">Uncharacterized protein</fullName>
    </submittedName>
</protein>
<accession>A0A0H4Y158</accession>
<keyword evidence="2" id="KW-0812">Transmembrane</keyword>
<dbReference type="Proteomes" id="UP000105007">
    <property type="component" value="Segment"/>
</dbReference>
<gene>
    <name evidence="3" type="ORF">SGPV116</name>
</gene>
<sequence>MNSGQVSDFAAGKSGRPNLPPPVKPVVFHAWVHEHAGKIFMGIAFILLIAMVANLVFSTDRTGSNKTSKTVYYVNAVICVAGFILTMCFGLASLIPIKKEEVGNYYESVPNE</sequence>
<proteinExistence type="predicted"/>
<feature type="region of interest" description="Disordered" evidence="1">
    <location>
        <begin position="1"/>
        <end position="20"/>
    </location>
</feature>